<evidence type="ECO:0000259" key="2">
    <source>
        <dbReference type="PROSITE" id="PS51140"/>
    </source>
</evidence>
<dbReference type="InterPro" id="IPR009060">
    <property type="entry name" value="UBA-like_sf"/>
</dbReference>
<accession>A0A8K1CDY1</accession>
<dbReference type="PANTHER" id="PTHR21494:SF0">
    <property type="entry name" value="ACTIVATING SIGNAL COINTEGRATOR 1 COMPLEX SUBUNIT 2"/>
    <property type="match status" value="1"/>
</dbReference>
<feature type="domain" description="CUE" evidence="2">
    <location>
        <begin position="370"/>
        <end position="413"/>
    </location>
</feature>
<dbReference type="AlphaFoldDB" id="A0A8K1CDY1"/>
<dbReference type="InterPro" id="IPR041800">
    <property type="entry name" value="ASCC2_CUE"/>
</dbReference>
<feature type="compositionally biased region" description="Acidic residues" evidence="1">
    <location>
        <begin position="584"/>
        <end position="595"/>
    </location>
</feature>
<sequence>MTTLESFALTAPDASDAWLAPLTDASFVADLDAQLQDAHLLQLRELSASDVTPERLSALQRSIRIILAVYGRLARLLQSKKDERIKDIEALSQSVLHITRIGAVCELLATRNRSEAQLLLEGVQIHVPSFSSDVKRWFELCLKDLRETHASVGLNKRPQVVHLVQRLYETNLAINGFAVASSLVDSLLPSIDGDGLTSDTMLYTLTTCYECDLPVLQRALIKLDDKAQKKAALLIPDARRVLLQILGSLLDTAMKREKQAGTGGDSLLAIIHDISHCTEANGVDLGTYMSDLWHLYGYEAKLLNFFDDIKMDRDNVSYLEVVLEGLPRRRVLEEDVVVETKHTEPEDQSSPAAASIPGESQASASSSSSDLDALISQVKDLFPDFGDGYVALCLLSSQNQLETVINFLLESNPPPALLEVRQSLTRKDPEYAALERKVLGKEPVAASPAPPVKSEKVDPSRIWVGKKTQEKHYDPRVARKAPELVEKMKQIVDEYAAEDNFREAAMAAGGLSLETSLPSRVRVVDEYDDDYNDEFEDYEPFSVHDGGQTEDFDAIREQNRRMRVLEEEQAYWEGMRNQNRRLVDEEDEEEEEGKEEDSSPPAKPTGPPSRGQGGGPKQGAPKGRPNTNDGTSNASEQQLQRNRNRNTQNKAKVANHHRKDRALKKRG</sequence>
<gene>
    <name evidence="3" type="ORF">Poli38472_013569</name>
</gene>
<evidence type="ECO:0000313" key="3">
    <source>
        <dbReference type="EMBL" id="TMW61106.1"/>
    </source>
</evidence>
<dbReference type="OrthoDB" id="167917at2759"/>
<feature type="region of interest" description="Disordered" evidence="1">
    <location>
        <begin position="570"/>
        <end position="667"/>
    </location>
</feature>
<feature type="compositionally biased region" description="Polar residues" evidence="1">
    <location>
        <begin position="626"/>
        <end position="636"/>
    </location>
</feature>
<feature type="compositionally biased region" description="Basic residues" evidence="1">
    <location>
        <begin position="653"/>
        <end position="667"/>
    </location>
</feature>
<keyword evidence="4" id="KW-1185">Reference proteome</keyword>
<dbReference type="CDD" id="cd14364">
    <property type="entry name" value="CUE_ASCC2"/>
    <property type="match status" value="1"/>
</dbReference>
<feature type="compositionally biased region" description="Low complexity" evidence="1">
    <location>
        <begin position="637"/>
        <end position="649"/>
    </location>
</feature>
<evidence type="ECO:0000313" key="4">
    <source>
        <dbReference type="Proteomes" id="UP000794436"/>
    </source>
</evidence>
<protein>
    <recommendedName>
        <fullName evidence="2">CUE domain-containing protein</fullName>
    </recommendedName>
</protein>
<dbReference type="GO" id="GO:0043130">
    <property type="term" value="F:ubiquitin binding"/>
    <property type="evidence" value="ECO:0007669"/>
    <property type="project" value="InterPro"/>
</dbReference>
<comment type="caution">
    <text evidence="3">The sequence shown here is derived from an EMBL/GenBank/DDBJ whole genome shotgun (WGS) entry which is preliminary data.</text>
</comment>
<reference evidence="3" key="1">
    <citation type="submission" date="2019-03" db="EMBL/GenBank/DDBJ databases">
        <title>Long read genome sequence of the mycoparasitic Pythium oligandrum ATCC 38472 isolated from sugarbeet rhizosphere.</title>
        <authorList>
            <person name="Gaulin E."/>
        </authorList>
    </citation>
    <scope>NUCLEOTIDE SEQUENCE</scope>
    <source>
        <strain evidence="3">ATCC 38472_TT</strain>
    </source>
</reference>
<dbReference type="Proteomes" id="UP000794436">
    <property type="component" value="Unassembled WGS sequence"/>
</dbReference>
<dbReference type="InterPro" id="IPR003892">
    <property type="entry name" value="CUE"/>
</dbReference>
<dbReference type="EMBL" id="SPLM01000077">
    <property type="protein sequence ID" value="TMW61106.1"/>
    <property type="molecule type" value="Genomic_DNA"/>
</dbReference>
<dbReference type="InterPro" id="IPR052586">
    <property type="entry name" value="ASCC2"/>
</dbReference>
<dbReference type="PANTHER" id="PTHR21494">
    <property type="entry name" value="ACTIVATING SIGNAL COINTEGRATOR 1 COMPLEX SUBUNIT 2 ASC-1 COMPLEX SUBUNIT P100"/>
    <property type="match status" value="1"/>
</dbReference>
<name>A0A8K1CDY1_PYTOL</name>
<dbReference type="PROSITE" id="PS51140">
    <property type="entry name" value="CUE"/>
    <property type="match status" value="1"/>
</dbReference>
<evidence type="ECO:0000256" key="1">
    <source>
        <dbReference type="SAM" id="MobiDB-lite"/>
    </source>
</evidence>
<dbReference type="Gene3D" id="1.10.8.10">
    <property type="entry name" value="DNA helicase RuvA subunit, C-terminal domain"/>
    <property type="match status" value="1"/>
</dbReference>
<proteinExistence type="predicted"/>
<dbReference type="SUPFAM" id="SSF46934">
    <property type="entry name" value="UBA-like"/>
    <property type="match status" value="1"/>
</dbReference>
<dbReference type="Pfam" id="PF02845">
    <property type="entry name" value="CUE"/>
    <property type="match status" value="1"/>
</dbReference>
<feature type="region of interest" description="Disordered" evidence="1">
    <location>
        <begin position="339"/>
        <end position="367"/>
    </location>
</feature>
<dbReference type="SMART" id="SM00546">
    <property type="entry name" value="CUE"/>
    <property type="match status" value="1"/>
</dbReference>
<organism evidence="3 4">
    <name type="scientific">Pythium oligandrum</name>
    <name type="common">Mycoparasitic fungus</name>
    <dbReference type="NCBI Taxonomy" id="41045"/>
    <lineage>
        <taxon>Eukaryota</taxon>
        <taxon>Sar</taxon>
        <taxon>Stramenopiles</taxon>
        <taxon>Oomycota</taxon>
        <taxon>Peronosporomycetes</taxon>
        <taxon>Pythiales</taxon>
        <taxon>Pythiaceae</taxon>
        <taxon>Pythium</taxon>
    </lineage>
</organism>